<accession>A0A0A5GSH7</accession>
<gene>
    <name evidence="1" type="ORF">N781_01940</name>
</gene>
<evidence type="ECO:0000313" key="1">
    <source>
        <dbReference type="EMBL" id="KGX94100.1"/>
    </source>
</evidence>
<proteinExistence type="predicted"/>
<dbReference type="SUPFAM" id="SSF103642">
    <property type="entry name" value="Sec-C motif"/>
    <property type="match status" value="1"/>
</dbReference>
<name>A0A0A5GSH7_9BACI</name>
<sequence length="351" mass="40380">MASKIKRNDPCPCGSGKKYKKCHCGIEEVASTEVVMEQELDQLYQQLISLGVGSYQSHVRPSALPDFPKEYSELYTFNYIVKQIMDEPVEGDTTIIDKFYEKKVDTLTRPQTLEAFKMWPGAAPVLLEVKQVDNFVVQGQDLLTDEAYTVKIPDDMSEVVVSDVLLGYLFNWGTHYALIPTPVPFDKRIIENFMDKSFNDDYEANKEENETKSEYFQRHYLRMIETLIQHLETDELSSDNINWSKDSHQQVAELFETYADHNRLGQKVMEATLGFWSYYCKEYNPTIRKPEIFAAALEYHVTTAPELGVKANVTQKEIATKHGVSPNSLSKRKNEIGEAFQTFLQEQQTMV</sequence>
<dbReference type="Proteomes" id="UP000030528">
    <property type="component" value="Unassembled WGS sequence"/>
</dbReference>
<dbReference type="InterPro" id="IPR004027">
    <property type="entry name" value="SEC_C_motif"/>
</dbReference>
<dbReference type="Gene3D" id="3.10.450.50">
    <property type="match status" value="1"/>
</dbReference>
<dbReference type="STRING" id="1385510.GCA_000425205_00093"/>
<dbReference type="eggNOG" id="COG3012">
    <property type="taxonomic scope" value="Bacteria"/>
</dbReference>
<reference evidence="1 2" key="1">
    <citation type="submission" date="2013-08" db="EMBL/GenBank/DDBJ databases">
        <authorList>
            <person name="Huang J."/>
            <person name="Wang G."/>
        </authorList>
    </citation>
    <scope>NUCLEOTIDE SEQUENCE [LARGE SCALE GENOMIC DNA]</scope>
    <source>
        <strain evidence="1 2">JSM 076056</strain>
    </source>
</reference>
<dbReference type="EMBL" id="AVPE01000001">
    <property type="protein sequence ID" value="KGX94100.1"/>
    <property type="molecule type" value="Genomic_DNA"/>
</dbReference>
<dbReference type="OrthoDB" id="6399948at2"/>
<comment type="caution">
    <text evidence="1">The sequence shown here is derived from an EMBL/GenBank/DDBJ whole genome shotgun (WGS) entry which is preliminary data.</text>
</comment>
<evidence type="ECO:0000313" key="2">
    <source>
        <dbReference type="Proteomes" id="UP000030528"/>
    </source>
</evidence>
<dbReference type="Pfam" id="PF02810">
    <property type="entry name" value="SEC-C"/>
    <property type="match status" value="1"/>
</dbReference>
<protein>
    <recommendedName>
        <fullName evidence="3">HTH psq-type domain-containing protein</fullName>
    </recommendedName>
</protein>
<dbReference type="AlphaFoldDB" id="A0A0A5GSH7"/>
<organism evidence="1 2">
    <name type="scientific">Pontibacillus halophilus JSM 076056 = DSM 19796</name>
    <dbReference type="NCBI Taxonomy" id="1385510"/>
    <lineage>
        <taxon>Bacteria</taxon>
        <taxon>Bacillati</taxon>
        <taxon>Bacillota</taxon>
        <taxon>Bacilli</taxon>
        <taxon>Bacillales</taxon>
        <taxon>Bacillaceae</taxon>
        <taxon>Pontibacillus</taxon>
    </lineage>
</organism>
<evidence type="ECO:0008006" key="3">
    <source>
        <dbReference type="Google" id="ProtNLM"/>
    </source>
</evidence>
<dbReference type="RefSeq" id="WP_026798923.1">
    <property type="nucleotide sequence ID" value="NZ_AULI01000001.1"/>
</dbReference>
<keyword evidence="2" id="KW-1185">Reference proteome</keyword>